<name>A0A915BWK7_PARUN</name>
<accession>A0A915BWK7</accession>
<proteinExistence type="predicted"/>
<dbReference type="AlphaFoldDB" id="A0A915BWK7"/>
<dbReference type="Proteomes" id="UP000887569">
    <property type="component" value="Unplaced"/>
</dbReference>
<organism evidence="1 2">
    <name type="scientific">Parascaris univalens</name>
    <name type="common">Nematode worm</name>
    <dbReference type="NCBI Taxonomy" id="6257"/>
    <lineage>
        <taxon>Eukaryota</taxon>
        <taxon>Metazoa</taxon>
        <taxon>Ecdysozoa</taxon>
        <taxon>Nematoda</taxon>
        <taxon>Chromadorea</taxon>
        <taxon>Rhabditida</taxon>
        <taxon>Spirurina</taxon>
        <taxon>Ascaridomorpha</taxon>
        <taxon>Ascaridoidea</taxon>
        <taxon>Ascarididae</taxon>
        <taxon>Parascaris</taxon>
    </lineage>
</organism>
<keyword evidence="1" id="KW-1185">Reference proteome</keyword>
<sequence>MFRRRNCYFSHEAIMTHIIHNDYPERLCCCCRYSRTFMNSNIRRIHTFTPQ</sequence>
<reference evidence="2" key="1">
    <citation type="submission" date="2022-11" db="UniProtKB">
        <authorList>
            <consortium name="WormBaseParasite"/>
        </authorList>
    </citation>
    <scope>IDENTIFICATION</scope>
</reference>
<dbReference type="WBParaSite" id="PgR065_g013_t02">
    <property type="protein sequence ID" value="PgR065_g013_t02"/>
    <property type="gene ID" value="PgR065_g013"/>
</dbReference>
<evidence type="ECO:0000313" key="2">
    <source>
        <dbReference type="WBParaSite" id="PgR065_g013_t02"/>
    </source>
</evidence>
<protein>
    <submittedName>
        <fullName evidence="2">PDZ domain-containing protein</fullName>
    </submittedName>
</protein>
<evidence type="ECO:0000313" key="1">
    <source>
        <dbReference type="Proteomes" id="UP000887569"/>
    </source>
</evidence>